<feature type="transmembrane region" description="Helical" evidence="7">
    <location>
        <begin position="21"/>
        <end position="43"/>
    </location>
</feature>
<dbReference type="RefSeq" id="WP_154524406.1">
    <property type="nucleotide sequence ID" value="NZ_VULZ01000004.1"/>
</dbReference>
<dbReference type="PANTHER" id="PTHR43744:SF2">
    <property type="entry name" value="ARABINOOLIGOSACCHARIDES TRANSPORT SYSTEM PERMEASE PROTEIN ARAQ"/>
    <property type="match status" value="1"/>
</dbReference>
<keyword evidence="3" id="KW-1003">Cell membrane</keyword>
<evidence type="ECO:0000313" key="9">
    <source>
        <dbReference type="EMBL" id="MSS14531.1"/>
    </source>
</evidence>
<dbReference type="Pfam" id="PF00528">
    <property type="entry name" value="BPD_transp_1"/>
    <property type="match status" value="1"/>
</dbReference>
<dbReference type="Proteomes" id="UP000481852">
    <property type="component" value="Unassembled WGS sequence"/>
</dbReference>
<proteinExistence type="inferred from homology"/>
<keyword evidence="5 7" id="KW-1133">Transmembrane helix</keyword>
<dbReference type="InterPro" id="IPR000515">
    <property type="entry name" value="MetI-like"/>
</dbReference>
<sequence length="294" mass="32539">MTASTAKVRISHHTAGTIISTGLFAIIGFFIAFPLVAGLLASFHPGRELVQNGLSLNLDFKTMTLNNYKYLFGFGGGDSKVDSAKYFLWYKNSLVLTITTVILTLLVCYFVAYGLTMYNFKLRGFLLFLVIATMCVPFEILMLPLYQEVTGMKLINTNAGVILPGLCAASTIFFFRQYMVTLPRELLDAARIDGCSEYGISVRIMMPITKPAFASMAILCAMGSWNNMLWPMLVFRDAKKFTLQIGLNTLLTPYGNNYDLLIAGSMFGIIPILAVYLLFQKYLIEGMTAGALKG</sequence>
<evidence type="ECO:0000256" key="2">
    <source>
        <dbReference type="ARBA" id="ARBA00022448"/>
    </source>
</evidence>
<evidence type="ECO:0000256" key="1">
    <source>
        <dbReference type="ARBA" id="ARBA00004651"/>
    </source>
</evidence>
<evidence type="ECO:0000256" key="5">
    <source>
        <dbReference type="ARBA" id="ARBA00022989"/>
    </source>
</evidence>
<evidence type="ECO:0000256" key="7">
    <source>
        <dbReference type="RuleBase" id="RU363032"/>
    </source>
</evidence>
<comment type="caution">
    <text evidence="9">The sequence shown here is derived from an EMBL/GenBank/DDBJ whole genome shotgun (WGS) entry which is preliminary data.</text>
</comment>
<comment type="subcellular location">
    <subcellularLocation>
        <location evidence="1 7">Cell membrane</location>
        <topology evidence="1 7">Multi-pass membrane protein</topology>
    </subcellularLocation>
</comment>
<gene>
    <name evidence="9" type="ORF">FYJ35_05650</name>
</gene>
<feature type="transmembrane region" description="Helical" evidence="7">
    <location>
        <begin position="125"/>
        <end position="146"/>
    </location>
</feature>
<keyword evidence="4 7" id="KW-0812">Transmembrane</keyword>
<protein>
    <submittedName>
        <fullName evidence="9">Carbohydrate ABC transporter permease</fullName>
    </submittedName>
</protein>
<dbReference type="Gene3D" id="1.10.3720.10">
    <property type="entry name" value="MetI-like"/>
    <property type="match status" value="1"/>
</dbReference>
<feature type="transmembrane region" description="Helical" evidence="7">
    <location>
        <begin position="94"/>
        <end position="113"/>
    </location>
</feature>
<organism evidence="9 10">
    <name type="scientific">Porcincola intestinalis</name>
    <dbReference type="NCBI Taxonomy" id="2606632"/>
    <lineage>
        <taxon>Bacteria</taxon>
        <taxon>Bacillati</taxon>
        <taxon>Bacillota</taxon>
        <taxon>Clostridia</taxon>
        <taxon>Lachnospirales</taxon>
        <taxon>Lachnospiraceae</taxon>
        <taxon>Porcincola</taxon>
    </lineage>
</organism>
<evidence type="ECO:0000313" key="10">
    <source>
        <dbReference type="Proteomes" id="UP000481852"/>
    </source>
</evidence>
<evidence type="ECO:0000256" key="3">
    <source>
        <dbReference type="ARBA" id="ARBA00022475"/>
    </source>
</evidence>
<name>A0A6L5X2H0_9FIRM</name>
<dbReference type="AlphaFoldDB" id="A0A6L5X2H0"/>
<dbReference type="EMBL" id="VULZ01000004">
    <property type="protein sequence ID" value="MSS14531.1"/>
    <property type="molecule type" value="Genomic_DNA"/>
</dbReference>
<dbReference type="CDD" id="cd06261">
    <property type="entry name" value="TM_PBP2"/>
    <property type="match status" value="1"/>
</dbReference>
<feature type="transmembrane region" description="Helical" evidence="7">
    <location>
        <begin position="158"/>
        <end position="175"/>
    </location>
</feature>
<dbReference type="SUPFAM" id="SSF161098">
    <property type="entry name" value="MetI-like"/>
    <property type="match status" value="1"/>
</dbReference>
<evidence type="ECO:0000259" key="8">
    <source>
        <dbReference type="PROSITE" id="PS50928"/>
    </source>
</evidence>
<dbReference type="GO" id="GO:0005886">
    <property type="term" value="C:plasma membrane"/>
    <property type="evidence" value="ECO:0007669"/>
    <property type="project" value="UniProtKB-SubCell"/>
</dbReference>
<dbReference type="PANTHER" id="PTHR43744">
    <property type="entry name" value="ABC TRANSPORTER PERMEASE PROTEIN MG189-RELATED-RELATED"/>
    <property type="match status" value="1"/>
</dbReference>
<feature type="transmembrane region" description="Helical" evidence="7">
    <location>
        <begin position="260"/>
        <end position="279"/>
    </location>
</feature>
<reference evidence="9 10" key="1">
    <citation type="submission" date="2019-08" db="EMBL/GenBank/DDBJ databases">
        <title>In-depth cultivation of the pig gut microbiome towards novel bacterial diversity and tailored functional studies.</title>
        <authorList>
            <person name="Wylensek D."/>
            <person name="Hitch T.C.A."/>
            <person name="Clavel T."/>
        </authorList>
    </citation>
    <scope>NUCLEOTIDE SEQUENCE [LARGE SCALE GENOMIC DNA]</scope>
    <source>
        <strain evidence="9 10">Oil+RF-744-WCA-WT-11</strain>
    </source>
</reference>
<feature type="transmembrane region" description="Helical" evidence="7">
    <location>
        <begin position="212"/>
        <end position="233"/>
    </location>
</feature>
<comment type="similarity">
    <text evidence="7">Belongs to the binding-protein-dependent transport system permease family.</text>
</comment>
<keyword evidence="10" id="KW-1185">Reference proteome</keyword>
<dbReference type="GO" id="GO:0055085">
    <property type="term" value="P:transmembrane transport"/>
    <property type="evidence" value="ECO:0007669"/>
    <property type="project" value="InterPro"/>
</dbReference>
<keyword evidence="6 7" id="KW-0472">Membrane</keyword>
<dbReference type="PROSITE" id="PS50928">
    <property type="entry name" value="ABC_TM1"/>
    <property type="match status" value="1"/>
</dbReference>
<evidence type="ECO:0000256" key="6">
    <source>
        <dbReference type="ARBA" id="ARBA00023136"/>
    </source>
</evidence>
<keyword evidence="2 7" id="KW-0813">Transport</keyword>
<accession>A0A6L5X2H0</accession>
<feature type="domain" description="ABC transmembrane type-1" evidence="8">
    <location>
        <begin position="90"/>
        <end position="279"/>
    </location>
</feature>
<evidence type="ECO:0000256" key="4">
    <source>
        <dbReference type="ARBA" id="ARBA00022692"/>
    </source>
</evidence>
<dbReference type="InterPro" id="IPR035906">
    <property type="entry name" value="MetI-like_sf"/>
</dbReference>